<keyword evidence="3" id="KW-1185">Reference proteome</keyword>
<reference evidence="2 3" key="1">
    <citation type="submission" date="2019-04" db="EMBL/GenBank/DDBJ databases">
        <title>Phreatobacter aquaticus sp. nov.</title>
        <authorList>
            <person name="Choi A."/>
        </authorList>
    </citation>
    <scope>NUCLEOTIDE SEQUENCE [LARGE SCALE GENOMIC DNA]</scope>
    <source>
        <strain evidence="2 3">KCTC 52518</strain>
    </source>
</reference>
<dbReference type="EMBL" id="CP039690">
    <property type="protein sequence ID" value="QCI67773.1"/>
    <property type="molecule type" value="Genomic_DNA"/>
</dbReference>
<gene>
    <name evidence="2" type="ORF">E8M01_28245</name>
</gene>
<dbReference type="PANTHER" id="PTHR33490">
    <property type="entry name" value="BLR5614 PROTEIN-RELATED"/>
    <property type="match status" value="1"/>
</dbReference>
<sequence length="304" mass="33976">MHIRYGFHIDILCEAATPLIALLDIHPSRRQDLTQADELIASALADPALPIEQTIHEDQFGNLCRRMTAPAGGLSLKAGGVIFDPGFSDTVQPLAGEVPPEQLPEDTLIYLRGSRYCETDQLSQEAWHRFGHVAPGWSRVQAITDFVHDRLGFGYHFARDTRTATQAFEERVGVCRDFAHLAITLCRCMNIPARYATGYLPDIGVPQDPAPMDFCAWFEAFLDGQWYTFDARHNMPRIGRIVMAYGQDAADVPLVNSFGAHVLDRFEVTAEEVLGQRFPVSAEDRRAHAAAQTAWRRNRSEGLP</sequence>
<dbReference type="AlphaFoldDB" id="A0A4D7BAR4"/>
<evidence type="ECO:0000259" key="1">
    <source>
        <dbReference type="SMART" id="SM00460"/>
    </source>
</evidence>
<dbReference type="Pfam" id="PF01841">
    <property type="entry name" value="Transglut_core"/>
    <property type="match status" value="1"/>
</dbReference>
<dbReference type="Gene3D" id="3.10.620.30">
    <property type="match status" value="1"/>
</dbReference>
<accession>A0A4D7BAR4</accession>
<dbReference type="SMART" id="SM00460">
    <property type="entry name" value="TGc"/>
    <property type="match status" value="1"/>
</dbReference>
<protein>
    <submittedName>
        <fullName evidence="2">Transglutaminase family protein</fullName>
    </submittedName>
</protein>
<dbReference type="OrthoDB" id="5438043at2"/>
<dbReference type="Proteomes" id="UP000298781">
    <property type="component" value="Chromosome"/>
</dbReference>
<evidence type="ECO:0000313" key="2">
    <source>
        <dbReference type="EMBL" id="QCI67773.1"/>
    </source>
</evidence>
<dbReference type="RefSeq" id="WP_136963200.1">
    <property type="nucleotide sequence ID" value="NZ_CP039690.1"/>
</dbReference>
<feature type="domain" description="Transglutaminase-like" evidence="1">
    <location>
        <begin position="167"/>
        <end position="233"/>
    </location>
</feature>
<proteinExistence type="predicted"/>
<dbReference type="InterPro" id="IPR002931">
    <property type="entry name" value="Transglutaminase-like"/>
</dbReference>
<dbReference type="KEGG" id="pstg:E8M01_28245"/>
<dbReference type="InterPro" id="IPR038765">
    <property type="entry name" value="Papain-like_cys_pep_sf"/>
</dbReference>
<dbReference type="PANTHER" id="PTHR33490:SF12">
    <property type="entry name" value="BLL5557 PROTEIN"/>
    <property type="match status" value="1"/>
</dbReference>
<dbReference type="SUPFAM" id="SSF54001">
    <property type="entry name" value="Cysteine proteinases"/>
    <property type="match status" value="1"/>
</dbReference>
<dbReference type="Gene3D" id="2.60.40.2250">
    <property type="match status" value="1"/>
</dbReference>
<name>A0A4D7BAR4_9HYPH</name>
<evidence type="ECO:0000313" key="3">
    <source>
        <dbReference type="Proteomes" id="UP000298781"/>
    </source>
</evidence>
<organism evidence="2 3">
    <name type="scientific">Phreatobacter stygius</name>
    <dbReference type="NCBI Taxonomy" id="1940610"/>
    <lineage>
        <taxon>Bacteria</taxon>
        <taxon>Pseudomonadati</taxon>
        <taxon>Pseudomonadota</taxon>
        <taxon>Alphaproteobacteria</taxon>
        <taxon>Hyphomicrobiales</taxon>
        <taxon>Phreatobacteraceae</taxon>
        <taxon>Phreatobacter</taxon>
    </lineage>
</organism>